<dbReference type="AlphaFoldDB" id="A0A0G2HVI0"/>
<protein>
    <submittedName>
        <fullName evidence="2">Putative antigenic cell wall</fullName>
    </submittedName>
</protein>
<feature type="chain" id="PRO_5002545365" evidence="1">
    <location>
        <begin position="20"/>
        <end position="176"/>
    </location>
</feature>
<keyword evidence="3" id="KW-1185">Reference proteome</keyword>
<dbReference type="Proteomes" id="UP000034680">
    <property type="component" value="Unassembled WGS sequence"/>
</dbReference>
<dbReference type="OrthoDB" id="2422134at2759"/>
<keyword evidence="1" id="KW-0732">Signal</keyword>
<dbReference type="PANTHER" id="PTHR38123:SF4">
    <property type="entry name" value="CELL WALL GALACTOMANNOPROTEIN, PUTATIVE (AFU_ORTHOLOGUE AFUA_4G00870)-RELATED"/>
    <property type="match status" value="1"/>
</dbReference>
<dbReference type="InterPro" id="IPR021054">
    <property type="entry name" value="Cell_wall_mannoprotein_1"/>
</dbReference>
<accession>A0A0G2HVI0</accession>
<name>A0A0G2HVI0_9PEZI</name>
<gene>
    <name evidence="2" type="ORF">UCDDA912_g07986</name>
</gene>
<dbReference type="Pfam" id="PF12296">
    <property type="entry name" value="HsbA"/>
    <property type="match status" value="1"/>
</dbReference>
<evidence type="ECO:0000256" key="1">
    <source>
        <dbReference type="SAM" id="SignalP"/>
    </source>
</evidence>
<dbReference type="Gene3D" id="1.20.1280.140">
    <property type="match status" value="1"/>
</dbReference>
<dbReference type="PANTHER" id="PTHR38123">
    <property type="entry name" value="CELL WALL SERINE-THREONINE-RICH GALACTOMANNOPROTEIN MP1 (AFU_ORTHOLOGUE AFUA_4G03240)"/>
    <property type="match status" value="1"/>
</dbReference>
<dbReference type="EMBL" id="LCUC01000346">
    <property type="protein sequence ID" value="KKY32035.1"/>
    <property type="molecule type" value="Genomic_DNA"/>
</dbReference>
<reference evidence="2 3" key="1">
    <citation type="submission" date="2015-05" db="EMBL/GenBank/DDBJ databases">
        <title>Distinctive expansion of gene families associated with plant cell wall degradation and secondary metabolism in the genomes of grapevine trunk pathogens.</title>
        <authorList>
            <person name="Lawrence D.P."/>
            <person name="Travadon R."/>
            <person name="Rolshausen P.E."/>
            <person name="Baumgartner K."/>
        </authorList>
    </citation>
    <scope>NUCLEOTIDE SEQUENCE [LARGE SCALE GENOMIC DNA]</scope>
    <source>
        <strain evidence="2">DA912</strain>
    </source>
</reference>
<dbReference type="GO" id="GO:0005576">
    <property type="term" value="C:extracellular region"/>
    <property type="evidence" value="ECO:0007669"/>
    <property type="project" value="TreeGrafter"/>
</dbReference>
<reference evidence="2 3" key="2">
    <citation type="submission" date="2015-05" db="EMBL/GenBank/DDBJ databases">
        <authorList>
            <person name="Morales-Cruz A."/>
            <person name="Amrine K.C."/>
            <person name="Cantu D."/>
        </authorList>
    </citation>
    <scope>NUCLEOTIDE SEQUENCE [LARGE SCALE GENOMIC DNA]</scope>
    <source>
        <strain evidence="2">DA912</strain>
    </source>
</reference>
<feature type="signal peptide" evidence="1">
    <location>
        <begin position="1"/>
        <end position="19"/>
    </location>
</feature>
<sequence length="176" mass="18013">MLVARVLPTLVLGVGSVLADGTSIVNAITAIQNATNELTTTVSNYNGNVLGALPIIVQSTSLLSTIKKGTQTAEQSAALADIEAVTVGLATITLVGNVNASLDAIVDAKPEFDRSLLTPVVLLNLEQQRAASSDFSDAVVSKLPATFLSTGQQLAAQISEAFSEAISIYSGGILGQ</sequence>
<proteinExistence type="predicted"/>
<comment type="caution">
    <text evidence="2">The sequence shown here is derived from an EMBL/GenBank/DDBJ whole genome shotgun (WGS) entry which is preliminary data.</text>
</comment>
<organism evidence="2 3">
    <name type="scientific">Diaporthe ampelina</name>
    <dbReference type="NCBI Taxonomy" id="1214573"/>
    <lineage>
        <taxon>Eukaryota</taxon>
        <taxon>Fungi</taxon>
        <taxon>Dikarya</taxon>
        <taxon>Ascomycota</taxon>
        <taxon>Pezizomycotina</taxon>
        <taxon>Sordariomycetes</taxon>
        <taxon>Sordariomycetidae</taxon>
        <taxon>Diaporthales</taxon>
        <taxon>Diaporthaceae</taxon>
        <taxon>Diaporthe</taxon>
    </lineage>
</organism>
<evidence type="ECO:0000313" key="2">
    <source>
        <dbReference type="EMBL" id="KKY32035.1"/>
    </source>
</evidence>
<evidence type="ECO:0000313" key="3">
    <source>
        <dbReference type="Proteomes" id="UP000034680"/>
    </source>
</evidence>